<dbReference type="EMBL" id="FMZW01000010">
    <property type="protein sequence ID" value="SDD32799.1"/>
    <property type="molecule type" value="Genomic_DNA"/>
</dbReference>
<sequence length="130" mass="15008">MHVLLSIRPVHVANILAGTKTFEFRRKIFARRDIKRALIYCTKPVGRFVGEFEIDDILCDRPDKLWKKTRSGSGISKEFFDDYFEGRDQGYALRIGRVEAFSKQVVPNEVIDGFSPPQSFMYVKSQLGMI</sequence>
<accession>A0A1G6TUT9</accession>
<evidence type="ECO:0000313" key="1">
    <source>
        <dbReference type="EMBL" id="SDD32799.1"/>
    </source>
</evidence>
<proteinExistence type="predicted"/>
<evidence type="ECO:0000313" key="2">
    <source>
        <dbReference type="Proteomes" id="UP000199245"/>
    </source>
</evidence>
<dbReference type="SUPFAM" id="SSF88697">
    <property type="entry name" value="PUA domain-like"/>
    <property type="match status" value="1"/>
</dbReference>
<dbReference type="Proteomes" id="UP000199245">
    <property type="component" value="Unassembled WGS sequence"/>
</dbReference>
<reference evidence="1 2" key="1">
    <citation type="submission" date="2016-10" db="EMBL/GenBank/DDBJ databases">
        <authorList>
            <person name="de Groot N.N."/>
        </authorList>
    </citation>
    <scope>NUCLEOTIDE SEQUENCE [LARGE SCALE GENOMIC DNA]</scope>
    <source>
        <strain evidence="1 2">R5</strain>
    </source>
</reference>
<organism evidence="1 2">
    <name type="scientific">Bradyrhizobium brasilense</name>
    <dbReference type="NCBI Taxonomy" id="1419277"/>
    <lineage>
        <taxon>Bacteria</taxon>
        <taxon>Pseudomonadati</taxon>
        <taxon>Pseudomonadota</taxon>
        <taxon>Alphaproteobacteria</taxon>
        <taxon>Hyphomicrobiales</taxon>
        <taxon>Nitrobacteraceae</taxon>
        <taxon>Bradyrhizobium</taxon>
    </lineage>
</organism>
<dbReference type="Gene3D" id="2.30.130.30">
    <property type="entry name" value="Hypothetical protein"/>
    <property type="match status" value="1"/>
</dbReference>
<gene>
    <name evidence="1" type="ORF">SAMN05216337_101016</name>
</gene>
<name>A0A1G6TUT9_9BRAD</name>
<dbReference type="InterPro" id="IPR015947">
    <property type="entry name" value="PUA-like_sf"/>
</dbReference>
<dbReference type="AlphaFoldDB" id="A0A1G6TUT9"/>
<protein>
    <submittedName>
        <fullName evidence="1">Predicted transcriptional regulator, contains an HTH and PUA-like domains</fullName>
    </submittedName>
</protein>